<keyword evidence="10" id="KW-0732">Signal</keyword>
<keyword evidence="2" id="KW-0677">Repeat</keyword>
<evidence type="ECO:0000256" key="2">
    <source>
        <dbReference type="ARBA" id="ARBA00022737"/>
    </source>
</evidence>
<keyword evidence="5" id="KW-0119">Carbohydrate metabolism</keyword>
<evidence type="ECO:0000256" key="3">
    <source>
        <dbReference type="ARBA" id="ARBA00022801"/>
    </source>
</evidence>
<dbReference type="GO" id="GO:0004650">
    <property type="term" value="F:polygalacturonase activity"/>
    <property type="evidence" value="ECO:0007669"/>
    <property type="project" value="InterPro"/>
</dbReference>
<accession>A0A3D9L6Q6</accession>
<keyword evidence="4" id="KW-0325">Glycoprotein</keyword>
<evidence type="ECO:0000256" key="4">
    <source>
        <dbReference type="ARBA" id="ARBA00023180"/>
    </source>
</evidence>
<dbReference type="SUPFAM" id="SSF51126">
    <property type="entry name" value="Pectin lyase-like"/>
    <property type="match status" value="1"/>
</dbReference>
<dbReference type="InterPro" id="IPR012334">
    <property type="entry name" value="Pectin_lyas_fold"/>
</dbReference>
<reference evidence="11 12" key="1">
    <citation type="submission" date="2018-07" db="EMBL/GenBank/DDBJ databases">
        <title>Genomic Encyclopedia of Type Strains, Phase IV (KMG-IV): sequencing the most valuable type-strain genomes for metagenomic binning, comparative biology and taxonomic classification.</title>
        <authorList>
            <person name="Goeker M."/>
        </authorList>
    </citation>
    <scope>NUCLEOTIDE SEQUENCE [LARGE SCALE GENOMIC DNA]</scope>
    <source>
        <strain evidence="11 12">DSM 4134</strain>
    </source>
</reference>
<dbReference type="Gene3D" id="2.160.20.10">
    <property type="entry name" value="Single-stranded right-handed beta-helix, Pectin lyase-like"/>
    <property type="match status" value="1"/>
</dbReference>
<dbReference type="AlphaFoldDB" id="A0A3D9L6Q6"/>
<organism evidence="11 12">
    <name type="scientific">Marinoscillum furvescens DSM 4134</name>
    <dbReference type="NCBI Taxonomy" id="1122208"/>
    <lineage>
        <taxon>Bacteria</taxon>
        <taxon>Pseudomonadati</taxon>
        <taxon>Bacteroidota</taxon>
        <taxon>Cytophagia</taxon>
        <taxon>Cytophagales</taxon>
        <taxon>Reichenbachiellaceae</taxon>
        <taxon>Marinoscillum</taxon>
    </lineage>
</organism>
<evidence type="ECO:0000313" key="11">
    <source>
        <dbReference type="EMBL" id="REE01995.1"/>
    </source>
</evidence>
<keyword evidence="12" id="KW-1185">Reference proteome</keyword>
<dbReference type="InterPro" id="IPR011050">
    <property type="entry name" value="Pectin_lyase_fold/virulence"/>
</dbReference>
<dbReference type="Proteomes" id="UP000256779">
    <property type="component" value="Unassembled WGS sequence"/>
</dbReference>
<dbReference type="PANTHER" id="PTHR31736">
    <property type="match status" value="1"/>
</dbReference>
<comment type="caution">
    <text evidence="11">The sequence shown here is derived from an EMBL/GenBank/DDBJ whole genome shotgun (WGS) entry which is preliminary data.</text>
</comment>
<dbReference type="PANTHER" id="PTHR31736:SF9">
    <property type="entry name" value="ENDO-XYLOGALACTURONAN HYDROLASE A-RELATED"/>
    <property type="match status" value="1"/>
</dbReference>
<feature type="chain" id="PRO_5017803879" evidence="10">
    <location>
        <begin position="27"/>
        <end position="503"/>
    </location>
</feature>
<evidence type="ECO:0000256" key="5">
    <source>
        <dbReference type="ARBA" id="ARBA00023277"/>
    </source>
</evidence>
<evidence type="ECO:0000313" key="12">
    <source>
        <dbReference type="Proteomes" id="UP000256779"/>
    </source>
</evidence>
<dbReference type="OrthoDB" id="9795222at2"/>
<gene>
    <name evidence="11" type="ORF">C7460_10213</name>
</gene>
<dbReference type="GO" id="GO:0000272">
    <property type="term" value="P:polysaccharide catabolic process"/>
    <property type="evidence" value="ECO:0007669"/>
    <property type="project" value="UniProtKB-KW"/>
</dbReference>
<evidence type="ECO:0000256" key="10">
    <source>
        <dbReference type="SAM" id="SignalP"/>
    </source>
</evidence>
<evidence type="ECO:0000256" key="6">
    <source>
        <dbReference type="ARBA" id="ARBA00023295"/>
    </source>
</evidence>
<name>A0A3D9L6Q6_MARFU</name>
<dbReference type="InterPro" id="IPR000743">
    <property type="entry name" value="Glyco_hydro_28"/>
</dbReference>
<evidence type="ECO:0000256" key="1">
    <source>
        <dbReference type="ARBA" id="ARBA00008834"/>
    </source>
</evidence>
<keyword evidence="3 9" id="KW-0378">Hydrolase</keyword>
<evidence type="ECO:0000256" key="7">
    <source>
        <dbReference type="ARBA" id="ARBA00023326"/>
    </source>
</evidence>
<proteinExistence type="inferred from homology"/>
<keyword evidence="7" id="KW-0624">Polysaccharide degradation</keyword>
<comment type="similarity">
    <text evidence="1 9">Belongs to the glycosyl hydrolase 28 family.</text>
</comment>
<dbReference type="Pfam" id="PF00295">
    <property type="entry name" value="Glyco_hydro_28"/>
    <property type="match status" value="1"/>
</dbReference>
<sequence length="503" mass="56288">MQKAMNKTMCVLTAVMLLMVACTPKAAEQKVVKVYPAPEGIEQSTAYAVTANGQVVPVYQTKIPPKSPIPRLNHSRSEFGFASYASFDMNGKVMVTVTYPEQVQEVKVLPTSYGIVPEVEGKQITLTLEKPRQLTIEVNGDWHESLHIFANPFEENIPNPDDPNVVYFGPGVHDVTHVAVEDGTTVYIAGGAYLRCGTATDEQELEHLIGQNQRPPTFLLEGKNITVRGRGIIDQSGIHKKKRRYTIFAQHTQNLKIEGVTIVDPSHWTIPIQASEDIHVDNVKIIGWRGNSDGVDLSNSRNALVENCFMRTLDDAVVIKSFDGKGAVRNIHTRKCVVWNELAHAFSIGAEIHEDVTNVRFEDCDVIHDVGRETALRVYHCDDAMIRDVYFENIRVEEARRLISCWIGKTRWTESVERGNVRNVVFKDIFATSAPIDTTLTGFQDGPDWKPYIIRDHASMLLTGFDATHTVEGVVFDNVVLDGKVVEADQVKANEFVKNIEFK</sequence>
<keyword evidence="6 9" id="KW-0326">Glycosidase</keyword>
<evidence type="ECO:0000256" key="9">
    <source>
        <dbReference type="RuleBase" id="RU361169"/>
    </source>
</evidence>
<evidence type="ECO:0000256" key="8">
    <source>
        <dbReference type="ARBA" id="ARBA00037278"/>
    </source>
</evidence>
<feature type="signal peptide" evidence="10">
    <location>
        <begin position="1"/>
        <end position="26"/>
    </location>
</feature>
<comment type="function">
    <text evidence="8">Pectinolytic enzyme involved in the degradation of xylogalacturonan (xga), a galacturonan backbone heavily substituted with xylose, and which is one important component of the hairy regions of pectin. Activity requires a galacturonic acid backbone substituted with xylose.</text>
</comment>
<dbReference type="PROSITE" id="PS51257">
    <property type="entry name" value="PROKAR_LIPOPROTEIN"/>
    <property type="match status" value="1"/>
</dbReference>
<dbReference type="EMBL" id="QREG01000002">
    <property type="protein sequence ID" value="REE01995.1"/>
    <property type="molecule type" value="Genomic_DNA"/>
</dbReference>
<protein>
    <submittedName>
        <fullName evidence="11">Glycosyl hydrolase family 28</fullName>
    </submittedName>
</protein>